<name>S5ZIK1_THELN</name>
<proteinExistence type="predicted"/>
<evidence type="ECO:0000313" key="2">
    <source>
        <dbReference type="Proteomes" id="UP000015502"/>
    </source>
</evidence>
<gene>
    <name evidence="1" type="ORF">OCC_14320</name>
</gene>
<protein>
    <submittedName>
        <fullName evidence="1">Uncharacterized protein</fullName>
    </submittedName>
</protein>
<dbReference type="HOGENOM" id="CLU_3178789_0_0_2"/>
<dbReference type="EMBL" id="CP006670">
    <property type="protein sequence ID" value="AGT34341.1"/>
    <property type="molecule type" value="Genomic_DNA"/>
</dbReference>
<organism evidence="1 2">
    <name type="scientific">Thermococcus litoralis (strain ATCC 51850 / DSM 5473 / JCM 8560 / NS-C)</name>
    <dbReference type="NCBI Taxonomy" id="523849"/>
    <lineage>
        <taxon>Archaea</taxon>
        <taxon>Methanobacteriati</taxon>
        <taxon>Methanobacteriota</taxon>
        <taxon>Thermococci</taxon>
        <taxon>Thermococcales</taxon>
        <taxon>Thermococcaceae</taxon>
        <taxon>Thermococcus</taxon>
    </lineage>
</organism>
<dbReference type="KEGG" id="tlt:OCC_14320"/>
<dbReference type="PaxDb" id="523849-OCC_14320"/>
<reference evidence="1 2" key="1">
    <citation type="journal article" date="2012" name="J. Bacteriol.">
        <title>Genome sequence of the model hyperthermophilic archaeon Thermococcus litoralis NS-C.</title>
        <authorList>
            <person name="Gardner A.F."/>
            <person name="Kumar S."/>
            <person name="Perler F.B."/>
        </authorList>
    </citation>
    <scope>NUCLEOTIDE SEQUENCE [LARGE SCALE GENOMIC DNA]</scope>
    <source>
        <strain evidence="2">ATCC 51850 / DSM 5473 / JCM 8560 / NS-C</strain>
    </source>
</reference>
<keyword evidence="2" id="KW-1185">Reference proteome</keyword>
<evidence type="ECO:0000313" key="1">
    <source>
        <dbReference type="EMBL" id="AGT34341.1"/>
    </source>
</evidence>
<dbReference type="AlphaFoldDB" id="S5ZIK1"/>
<dbReference type="Proteomes" id="UP000015502">
    <property type="component" value="Chromosome"/>
</dbReference>
<dbReference type="STRING" id="523849.OCC_14320"/>
<accession>S5ZIK1</accession>
<sequence>MLNAYRKIKKEETKMIFKLLAFSEIRIVEASALVSNFEDSNLLNDK</sequence>